<dbReference type="Proteomes" id="UP000035963">
    <property type="component" value="Unassembled WGS sequence"/>
</dbReference>
<evidence type="ECO:0000256" key="1">
    <source>
        <dbReference type="ARBA" id="ARBA00009437"/>
    </source>
</evidence>
<dbReference type="SUPFAM" id="SSF46785">
    <property type="entry name" value="Winged helix' DNA-binding domain"/>
    <property type="match status" value="1"/>
</dbReference>
<dbReference type="PANTHER" id="PTHR30427:SF1">
    <property type="entry name" value="TRANSCRIPTIONAL ACTIVATOR PROTEIN LYSR"/>
    <property type="match status" value="1"/>
</dbReference>
<evidence type="ECO:0000256" key="3">
    <source>
        <dbReference type="ARBA" id="ARBA00023125"/>
    </source>
</evidence>
<sequence>MNSRLLGIFRAVMTSQTTVGASRVLGISQPAVSNALGQLESELGFRLFNRLGNRLVPREEAKTLFSASEAMFMYSEALDQTVEDIKENRLGHVRVSATPQLGHSMLPQAIQRFMVGKPEVKVVCDVVDSYKVIESVEALAADFGLAIALEPELKHALQMVKIASIDMVCVVPAGHPLARRKRVAPADLKPYPLIGLSSLARVSSLIAAAFRDAGVPYRVAVEARYSETACMLVGAGVGVAVVDAFSAIAHSSQQHIVALPFRPKTTIDAWAVYSKDRPLSRLAEALLEETQKAVKGFLRQPDRHN</sequence>
<comment type="caution">
    <text evidence="6">The sequence shown here is derived from an EMBL/GenBank/DDBJ whole genome shotgun (WGS) entry which is preliminary data.</text>
</comment>
<dbReference type="InterPro" id="IPR005119">
    <property type="entry name" value="LysR_subst-bd"/>
</dbReference>
<dbReference type="GO" id="GO:0003700">
    <property type="term" value="F:DNA-binding transcription factor activity"/>
    <property type="evidence" value="ECO:0007669"/>
    <property type="project" value="InterPro"/>
</dbReference>
<evidence type="ECO:0000313" key="6">
    <source>
        <dbReference type="EMBL" id="KLU27252.1"/>
    </source>
</evidence>
<dbReference type="PRINTS" id="PR00039">
    <property type="entry name" value="HTHLYSR"/>
</dbReference>
<dbReference type="Pfam" id="PF00126">
    <property type="entry name" value="HTH_1"/>
    <property type="match status" value="1"/>
</dbReference>
<keyword evidence="4" id="KW-0804">Transcription</keyword>
<evidence type="ECO:0000256" key="4">
    <source>
        <dbReference type="ARBA" id="ARBA00023163"/>
    </source>
</evidence>
<evidence type="ECO:0000313" key="7">
    <source>
        <dbReference type="Proteomes" id="UP000035963"/>
    </source>
</evidence>
<dbReference type="InterPro" id="IPR036388">
    <property type="entry name" value="WH-like_DNA-bd_sf"/>
</dbReference>
<evidence type="ECO:0000259" key="5">
    <source>
        <dbReference type="PROSITE" id="PS50931"/>
    </source>
</evidence>
<dbReference type="InterPro" id="IPR036390">
    <property type="entry name" value="WH_DNA-bd_sf"/>
</dbReference>
<gene>
    <name evidence="6" type="ORF">EOS_05185</name>
</gene>
<dbReference type="PATRIC" id="fig|908627.4.peg.1143"/>
<organism evidence="6 7">
    <name type="scientific">Caballeronia mineralivorans PML1(12)</name>
    <dbReference type="NCBI Taxonomy" id="908627"/>
    <lineage>
        <taxon>Bacteria</taxon>
        <taxon>Pseudomonadati</taxon>
        <taxon>Pseudomonadota</taxon>
        <taxon>Betaproteobacteria</taxon>
        <taxon>Burkholderiales</taxon>
        <taxon>Burkholderiaceae</taxon>
        <taxon>Caballeronia</taxon>
    </lineage>
</organism>
<dbReference type="PROSITE" id="PS50931">
    <property type="entry name" value="HTH_LYSR"/>
    <property type="match status" value="1"/>
</dbReference>
<keyword evidence="7" id="KW-1185">Reference proteome</keyword>
<dbReference type="SUPFAM" id="SSF53850">
    <property type="entry name" value="Periplasmic binding protein-like II"/>
    <property type="match status" value="1"/>
</dbReference>
<dbReference type="RefSeq" id="WP_047845535.1">
    <property type="nucleotide sequence ID" value="NZ_AEJF01000043.1"/>
</dbReference>
<protein>
    <submittedName>
        <fullName evidence="6">LysR family transcriptional regulator</fullName>
    </submittedName>
</protein>
<keyword evidence="3" id="KW-0238">DNA-binding</keyword>
<dbReference type="Gene3D" id="1.10.10.10">
    <property type="entry name" value="Winged helix-like DNA-binding domain superfamily/Winged helix DNA-binding domain"/>
    <property type="match status" value="1"/>
</dbReference>
<dbReference type="GO" id="GO:0043565">
    <property type="term" value="F:sequence-specific DNA binding"/>
    <property type="evidence" value="ECO:0007669"/>
    <property type="project" value="TreeGrafter"/>
</dbReference>
<dbReference type="GO" id="GO:0010628">
    <property type="term" value="P:positive regulation of gene expression"/>
    <property type="evidence" value="ECO:0007669"/>
    <property type="project" value="TreeGrafter"/>
</dbReference>
<proteinExistence type="inferred from homology"/>
<dbReference type="Pfam" id="PF03466">
    <property type="entry name" value="LysR_substrate"/>
    <property type="match status" value="1"/>
</dbReference>
<dbReference type="PANTHER" id="PTHR30427">
    <property type="entry name" value="TRANSCRIPTIONAL ACTIVATOR PROTEIN LYSR"/>
    <property type="match status" value="1"/>
</dbReference>
<accession>A0A0J1D3E4</accession>
<dbReference type="AlphaFoldDB" id="A0A0J1D3E4"/>
<dbReference type="InterPro" id="IPR000847">
    <property type="entry name" value="LysR_HTH_N"/>
</dbReference>
<evidence type="ECO:0000256" key="2">
    <source>
        <dbReference type="ARBA" id="ARBA00023015"/>
    </source>
</evidence>
<feature type="domain" description="HTH lysR-type" evidence="5">
    <location>
        <begin position="1"/>
        <end position="58"/>
    </location>
</feature>
<comment type="similarity">
    <text evidence="1">Belongs to the LysR transcriptional regulatory family.</text>
</comment>
<name>A0A0J1D3E4_9BURK</name>
<dbReference type="OrthoDB" id="8849678at2"/>
<dbReference type="Gene3D" id="3.40.190.290">
    <property type="match status" value="1"/>
</dbReference>
<keyword evidence="2" id="KW-0805">Transcription regulation</keyword>
<reference evidence="6 7" key="1">
    <citation type="journal article" date="2015" name="Genome Announc.">
        <title>Draft Genome Sequence of Burkholderia sp. Strain PML1(12), an Ectomycorrhizosphere-Inhabiting Bacterium with Effective Mineral-Weathering Ability.</title>
        <authorList>
            <person name="Uroz S."/>
            <person name="Oger P."/>
        </authorList>
    </citation>
    <scope>NUCLEOTIDE SEQUENCE [LARGE SCALE GENOMIC DNA]</scope>
    <source>
        <strain evidence="7">PML1(12)</strain>
    </source>
</reference>
<dbReference type="EMBL" id="AEJF01000043">
    <property type="protein sequence ID" value="KLU27252.1"/>
    <property type="molecule type" value="Genomic_DNA"/>
</dbReference>